<protein>
    <submittedName>
        <fullName evidence="1">Uncharacterized protein</fullName>
    </submittedName>
</protein>
<evidence type="ECO:0000313" key="2">
    <source>
        <dbReference type="Proteomes" id="UP000233469"/>
    </source>
</evidence>
<reference evidence="1 2" key="2">
    <citation type="submission" date="2017-10" db="EMBL/GenBank/DDBJ databases">
        <title>Extensive intraspecific genome diversity in a model arbuscular mycorrhizal fungus.</title>
        <authorList>
            <person name="Chen E.C.H."/>
            <person name="Morin E."/>
            <person name="Baudet D."/>
            <person name="Noel J."/>
            <person name="Ndikumana S."/>
            <person name="Charron P."/>
            <person name="St-Onge C."/>
            <person name="Giorgi J."/>
            <person name="Grigoriev I.V."/>
            <person name="Roux C."/>
            <person name="Martin F.M."/>
            <person name="Corradi N."/>
        </authorList>
    </citation>
    <scope>NUCLEOTIDE SEQUENCE [LARGE SCALE GENOMIC DNA]</scope>
    <source>
        <strain evidence="1 2">C2</strain>
    </source>
</reference>
<accession>A0A2N1N3L4</accession>
<dbReference type="EMBL" id="LLXL01000836">
    <property type="protein sequence ID" value="PKK68495.1"/>
    <property type="molecule type" value="Genomic_DNA"/>
</dbReference>
<comment type="caution">
    <text evidence="1">The sequence shown here is derived from an EMBL/GenBank/DDBJ whole genome shotgun (WGS) entry which is preliminary data.</text>
</comment>
<name>A0A2N1N3L4_9GLOM</name>
<dbReference type="Proteomes" id="UP000233469">
    <property type="component" value="Unassembled WGS sequence"/>
</dbReference>
<organism evidence="1 2">
    <name type="scientific">Rhizophagus irregularis</name>
    <dbReference type="NCBI Taxonomy" id="588596"/>
    <lineage>
        <taxon>Eukaryota</taxon>
        <taxon>Fungi</taxon>
        <taxon>Fungi incertae sedis</taxon>
        <taxon>Mucoromycota</taxon>
        <taxon>Glomeromycotina</taxon>
        <taxon>Glomeromycetes</taxon>
        <taxon>Glomerales</taxon>
        <taxon>Glomeraceae</taxon>
        <taxon>Rhizophagus</taxon>
    </lineage>
</organism>
<reference evidence="1 2" key="1">
    <citation type="submission" date="2016-04" db="EMBL/GenBank/DDBJ databases">
        <title>Genome analyses suggest a sexual origin of heterokaryosis in a supposedly ancient asexual fungus.</title>
        <authorList>
            <person name="Ropars J."/>
            <person name="Sedzielewska K."/>
            <person name="Noel J."/>
            <person name="Charron P."/>
            <person name="Farinelli L."/>
            <person name="Marton T."/>
            <person name="Kruger M."/>
            <person name="Pelin A."/>
            <person name="Brachmann A."/>
            <person name="Corradi N."/>
        </authorList>
    </citation>
    <scope>NUCLEOTIDE SEQUENCE [LARGE SCALE GENOMIC DNA]</scope>
    <source>
        <strain evidence="1 2">C2</strain>
    </source>
</reference>
<dbReference type="AlphaFoldDB" id="A0A2N1N3L4"/>
<proteinExistence type="predicted"/>
<feature type="non-terminal residue" evidence="1">
    <location>
        <position position="98"/>
    </location>
</feature>
<gene>
    <name evidence="1" type="ORF">RhiirC2_750085</name>
</gene>
<evidence type="ECO:0000313" key="1">
    <source>
        <dbReference type="EMBL" id="PKK68495.1"/>
    </source>
</evidence>
<sequence>MEVYKEHKNQKLIQTLDHLSKISLWTKRLVELEKVVNLFKIPRSENDWLNKSLEFLKDNSKKLSQVNSFFNCLNNNISNANQECWKLIKELSNADGFI</sequence>